<reference evidence="1" key="2">
    <citation type="submission" date="2023-04" db="EMBL/GenBank/DDBJ databases">
        <authorList>
            <person name="Bu L."/>
            <person name="Lu L."/>
            <person name="Laidemitt M.R."/>
            <person name="Zhang S.M."/>
            <person name="Mutuku M."/>
            <person name="Mkoji G."/>
            <person name="Steinauer M."/>
            <person name="Loker E.S."/>
        </authorList>
    </citation>
    <scope>NUCLEOTIDE SEQUENCE</scope>
    <source>
        <strain evidence="1">KasaAsao</strain>
        <tissue evidence="1">Whole Snail</tissue>
    </source>
</reference>
<comment type="caution">
    <text evidence="1">The sequence shown here is derived from an EMBL/GenBank/DDBJ whole genome shotgun (WGS) entry which is preliminary data.</text>
</comment>
<sequence length="92" mass="10269">MTIASERLRGKRGLAVVPSKKINQLSIFGGSNCGGESHPFVALVSPLHPPPISQSWKKKVQALSKRFSDTDQWSFSWSAENFCHRFVREPSV</sequence>
<keyword evidence="2" id="KW-1185">Reference proteome</keyword>
<dbReference type="Proteomes" id="UP001233172">
    <property type="component" value="Unassembled WGS sequence"/>
</dbReference>
<evidence type="ECO:0000313" key="1">
    <source>
        <dbReference type="EMBL" id="KAK0055549.1"/>
    </source>
</evidence>
<protein>
    <submittedName>
        <fullName evidence="1">Uncharacterized protein</fullName>
    </submittedName>
</protein>
<name>A0AAD8FA04_BIOPF</name>
<proteinExistence type="predicted"/>
<accession>A0AAD8FA04</accession>
<dbReference type="AlphaFoldDB" id="A0AAD8FA04"/>
<reference evidence="1" key="1">
    <citation type="journal article" date="2023" name="PLoS Negl. Trop. Dis.">
        <title>A genome sequence for Biomphalaria pfeifferi, the major vector snail for the human-infecting parasite Schistosoma mansoni.</title>
        <authorList>
            <person name="Bu L."/>
            <person name="Lu L."/>
            <person name="Laidemitt M.R."/>
            <person name="Zhang S.M."/>
            <person name="Mutuku M."/>
            <person name="Mkoji G."/>
            <person name="Steinauer M."/>
            <person name="Loker E.S."/>
        </authorList>
    </citation>
    <scope>NUCLEOTIDE SEQUENCE</scope>
    <source>
        <strain evidence="1">KasaAsao</strain>
    </source>
</reference>
<organism evidence="1 2">
    <name type="scientific">Biomphalaria pfeifferi</name>
    <name type="common">Bloodfluke planorb</name>
    <name type="synonym">Freshwater snail</name>
    <dbReference type="NCBI Taxonomy" id="112525"/>
    <lineage>
        <taxon>Eukaryota</taxon>
        <taxon>Metazoa</taxon>
        <taxon>Spiralia</taxon>
        <taxon>Lophotrochozoa</taxon>
        <taxon>Mollusca</taxon>
        <taxon>Gastropoda</taxon>
        <taxon>Heterobranchia</taxon>
        <taxon>Euthyneura</taxon>
        <taxon>Panpulmonata</taxon>
        <taxon>Hygrophila</taxon>
        <taxon>Lymnaeoidea</taxon>
        <taxon>Planorbidae</taxon>
        <taxon>Biomphalaria</taxon>
    </lineage>
</organism>
<dbReference type="EMBL" id="JASAOG010000069">
    <property type="protein sequence ID" value="KAK0055549.1"/>
    <property type="molecule type" value="Genomic_DNA"/>
</dbReference>
<evidence type="ECO:0000313" key="2">
    <source>
        <dbReference type="Proteomes" id="UP001233172"/>
    </source>
</evidence>
<gene>
    <name evidence="1" type="ORF">Bpfe_015060</name>
</gene>